<dbReference type="OrthoDB" id="2922289at2759"/>
<evidence type="ECO:0000313" key="2">
    <source>
        <dbReference type="Proteomes" id="UP000054248"/>
    </source>
</evidence>
<keyword evidence="2" id="KW-1185">Reference proteome</keyword>
<name>A0A0C3QES3_9AGAM</name>
<reference evidence="2" key="2">
    <citation type="submission" date="2015-01" db="EMBL/GenBank/DDBJ databases">
        <title>Evolutionary Origins and Diversification of the Mycorrhizal Mutualists.</title>
        <authorList>
            <consortium name="DOE Joint Genome Institute"/>
            <consortium name="Mycorrhizal Genomics Consortium"/>
            <person name="Kohler A."/>
            <person name="Kuo A."/>
            <person name="Nagy L.G."/>
            <person name="Floudas D."/>
            <person name="Copeland A."/>
            <person name="Barry K.W."/>
            <person name="Cichocki N."/>
            <person name="Veneault-Fourrey C."/>
            <person name="LaButti K."/>
            <person name="Lindquist E.A."/>
            <person name="Lipzen A."/>
            <person name="Lundell T."/>
            <person name="Morin E."/>
            <person name="Murat C."/>
            <person name="Riley R."/>
            <person name="Ohm R."/>
            <person name="Sun H."/>
            <person name="Tunlid A."/>
            <person name="Henrissat B."/>
            <person name="Grigoriev I.V."/>
            <person name="Hibbett D.S."/>
            <person name="Martin F."/>
        </authorList>
    </citation>
    <scope>NUCLEOTIDE SEQUENCE [LARGE SCALE GENOMIC DNA]</scope>
    <source>
        <strain evidence="2">MUT 4182</strain>
    </source>
</reference>
<dbReference type="AlphaFoldDB" id="A0A0C3QES3"/>
<protein>
    <submittedName>
        <fullName evidence="1">Uncharacterized protein</fullName>
    </submittedName>
</protein>
<dbReference type="STRING" id="1051891.A0A0C3QES3"/>
<organism evidence="1 2">
    <name type="scientific">Tulasnella calospora MUT 4182</name>
    <dbReference type="NCBI Taxonomy" id="1051891"/>
    <lineage>
        <taxon>Eukaryota</taxon>
        <taxon>Fungi</taxon>
        <taxon>Dikarya</taxon>
        <taxon>Basidiomycota</taxon>
        <taxon>Agaricomycotina</taxon>
        <taxon>Agaricomycetes</taxon>
        <taxon>Cantharellales</taxon>
        <taxon>Tulasnellaceae</taxon>
        <taxon>Tulasnella</taxon>
    </lineage>
</organism>
<evidence type="ECO:0000313" key="1">
    <source>
        <dbReference type="EMBL" id="KIO29745.1"/>
    </source>
</evidence>
<dbReference type="EMBL" id="KN822979">
    <property type="protein sequence ID" value="KIO29745.1"/>
    <property type="molecule type" value="Genomic_DNA"/>
</dbReference>
<dbReference type="HOGENOM" id="CLU_1656416_0_0_1"/>
<reference evidence="1 2" key="1">
    <citation type="submission" date="2014-04" db="EMBL/GenBank/DDBJ databases">
        <authorList>
            <consortium name="DOE Joint Genome Institute"/>
            <person name="Kuo A."/>
            <person name="Girlanda M."/>
            <person name="Perotto S."/>
            <person name="Kohler A."/>
            <person name="Nagy L.G."/>
            <person name="Floudas D."/>
            <person name="Copeland A."/>
            <person name="Barry K.W."/>
            <person name="Cichocki N."/>
            <person name="Veneault-Fourrey C."/>
            <person name="LaButti K."/>
            <person name="Lindquist E.A."/>
            <person name="Lipzen A."/>
            <person name="Lundell T."/>
            <person name="Morin E."/>
            <person name="Murat C."/>
            <person name="Sun H."/>
            <person name="Tunlid A."/>
            <person name="Henrissat B."/>
            <person name="Grigoriev I.V."/>
            <person name="Hibbett D.S."/>
            <person name="Martin F."/>
            <person name="Nordberg H.P."/>
            <person name="Cantor M.N."/>
            <person name="Hua S.X."/>
        </authorList>
    </citation>
    <scope>NUCLEOTIDE SEQUENCE [LARGE SCALE GENOMIC DNA]</scope>
    <source>
        <strain evidence="1 2">MUT 4182</strain>
    </source>
</reference>
<feature type="non-terminal residue" evidence="1">
    <location>
        <position position="160"/>
    </location>
</feature>
<dbReference type="Proteomes" id="UP000054248">
    <property type="component" value="Unassembled WGS sequence"/>
</dbReference>
<gene>
    <name evidence="1" type="ORF">M407DRAFT_50095</name>
</gene>
<accession>A0A0C3QES3</accession>
<proteinExistence type="predicted"/>
<sequence>EMRRIAFSEYDHIRDQMEVWRTRPDMFVKGLVERAHSTIIFDRYPESERFNQACMDAMRSRMHISHLQYAAWSQAATLFKELDNKGLTTSASVMRAIKIDRELLGRVAAMVCHVLELERWWSGKLPQVLTSCKAIRPYFIRKRVSRSAAFCYAFMVVPNP</sequence>
<feature type="non-terminal residue" evidence="1">
    <location>
        <position position="1"/>
    </location>
</feature>